<dbReference type="Proteomes" id="UP000032101">
    <property type="component" value="Unassembled WGS sequence"/>
</dbReference>
<dbReference type="AlphaFoldDB" id="A0A0D0MTV5"/>
<sequence length="69" mass="7774">MVVGVERFKEYFKDYQNSYILIGGVAASMVMDELGETFRPTKDLDIVLVVEALDRAFVSQFYRSASPCG</sequence>
<organism evidence="1 2">
    <name type="scientific">Pseudomonas fluorescens</name>
    <dbReference type="NCBI Taxonomy" id="294"/>
    <lineage>
        <taxon>Bacteria</taxon>
        <taxon>Pseudomonadati</taxon>
        <taxon>Pseudomonadota</taxon>
        <taxon>Gammaproteobacteria</taxon>
        <taxon>Pseudomonadales</taxon>
        <taxon>Pseudomonadaceae</taxon>
        <taxon>Pseudomonas</taxon>
    </lineage>
</organism>
<dbReference type="RefSeq" id="WP_042730226.1">
    <property type="nucleotide sequence ID" value="NZ_JXNZ01000106.1"/>
</dbReference>
<dbReference type="EMBL" id="JXNZ01000106">
    <property type="protein sequence ID" value="KIQ58950.1"/>
    <property type="molecule type" value="Genomic_DNA"/>
</dbReference>
<reference evidence="1 2" key="1">
    <citation type="submission" date="2015-01" db="EMBL/GenBank/DDBJ databases">
        <title>Draft Genome Sequence of the Biocontrol and Plant Growth-Promoting Rhizobacteria (PGPR) Pseudomonas fluorescens UM270.</title>
        <authorList>
            <person name="Hernandez-Salmeron J.E."/>
            <person name="Santoyo G."/>
            <person name="Moreno-Hagelsieb G."/>
            <person name="Hernandez-Leon R."/>
        </authorList>
    </citation>
    <scope>NUCLEOTIDE SEQUENCE [LARGE SCALE GENOMIC DNA]</scope>
    <source>
        <strain evidence="1 2">UM270</strain>
    </source>
</reference>
<protein>
    <submittedName>
        <fullName evidence="1">Uncharacterized protein</fullName>
    </submittedName>
</protein>
<dbReference type="OrthoDB" id="9795020at2"/>
<accession>A0A0D0MTV5</accession>
<evidence type="ECO:0000313" key="2">
    <source>
        <dbReference type="Proteomes" id="UP000032101"/>
    </source>
</evidence>
<evidence type="ECO:0000313" key="1">
    <source>
        <dbReference type="EMBL" id="KIQ58950.1"/>
    </source>
</evidence>
<name>A0A0D0MTV5_PSEFL</name>
<gene>
    <name evidence="1" type="ORF">RL74_13140</name>
</gene>
<proteinExistence type="predicted"/>
<comment type="caution">
    <text evidence="1">The sequence shown here is derived from an EMBL/GenBank/DDBJ whole genome shotgun (WGS) entry which is preliminary data.</text>
</comment>